<evidence type="ECO:0000313" key="3">
    <source>
        <dbReference type="Proteomes" id="UP000494272"/>
    </source>
</evidence>
<organism evidence="2 3">
    <name type="scientific">Achromobacter dolens</name>
    <dbReference type="NCBI Taxonomy" id="1287738"/>
    <lineage>
        <taxon>Bacteria</taxon>
        <taxon>Pseudomonadati</taxon>
        <taxon>Pseudomonadota</taxon>
        <taxon>Betaproteobacteria</taxon>
        <taxon>Burkholderiales</taxon>
        <taxon>Alcaligenaceae</taxon>
        <taxon>Achromobacter</taxon>
    </lineage>
</organism>
<feature type="chain" id="PRO_5028853914" description="Fimbrial-type adhesion domain-containing protein" evidence="1">
    <location>
        <begin position="26"/>
        <end position="376"/>
    </location>
</feature>
<dbReference type="Proteomes" id="UP000494272">
    <property type="component" value="Unassembled WGS sequence"/>
</dbReference>
<gene>
    <name evidence="2" type="ORF">LMG26841_05531</name>
</gene>
<evidence type="ECO:0008006" key="4">
    <source>
        <dbReference type="Google" id="ProtNLM"/>
    </source>
</evidence>
<dbReference type="RefSeq" id="WP_175168351.1">
    <property type="nucleotide sequence ID" value="NZ_CADIKW010000020.1"/>
</dbReference>
<evidence type="ECO:0000313" key="2">
    <source>
        <dbReference type="EMBL" id="CAB3920441.1"/>
    </source>
</evidence>
<dbReference type="AlphaFoldDB" id="A0A6S7ES46"/>
<sequence length="376" mass="41692">MQWQQRARRALARVLMAIALMPAFAYGQAHPANGCFSSAGANAVRLEIPPSVTFDLDRQLINGEWLYRSRVYEFNYRCYRNRPGINQSQVELRSLFDFAIIRQALRDTGVRLDLIINGDVNKFWNPDPMIPGGAEGYVFGDPYSQDTGERTLTVTMLLIVDRQITSPLRVFMPSTTAFKLINDSWGVADPGIFITTSATRFQYVPRCIGDLAVDSVVPFDTVLNTVTYNGKLPQSKPFQVITRVNPACPNLGSLTRPAGANPNDVFHLPLAVSFEPQGGERMDPMLQTIYMKNTDGKENGLKLRITNAAGSNVQFGTLFVDRLGMPISLSVNNIAAPLMNTTSVAQGYTAHLEREPTIGLVTGKYNTQVLVKATWY</sequence>
<evidence type="ECO:0000256" key="1">
    <source>
        <dbReference type="SAM" id="SignalP"/>
    </source>
</evidence>
<accession>A0A6S7ES46</accession>
<keyword evidence="1" id="KW-0732">Signal</keyword>
<proteinExistence type="predicted"/>
<feature type="signal peptide" evidence="1">
    <location>
        <begin position="1"/>
        <end position="25"/>
    </location>
</feature>
<name>A0A6S7ES46_9BURK</name>
<dbReference type="EMBL" id="CADIKW010000020">
    <property type="protein sequence ID" value="CAB3920441.1"/>
    <property type="molecule type" value="Genomic_DNA"/>
</dbReference>
<dbReference type="GeneID" id="94359073"/>
<keyword evidence="3" id="KW-1185">Reference proteome</keyword>
<reference evidence="2 3" key="1">
    <citation type="submission" date="2020-04" db="EMBL/GenBank/DDBJ databases">
        <authorList>
            <person name="De Canck E."/>
        </authorList>
    </citation>
    <scope>NUCLEOTIDE SEQUENCE [LARGE SCALE GENOMIC DNA]</scope>
    <source>
        <strain evidence="2 3">LMG 26841</strain>
    </source>
</reference>
<protein>
    <recommendedName>
        <fullName evidence="4">Fimbrial-type adhesion domain-containing protein</fullName>
    </recommendedName>
</protein>